<evidence type="ECO:0000313" key="8">
    <source>
        <dbReference type="EMBL" id="SEL40340.1"/>
    </source>
</evidence>
<accession>A0A1H7PWX5</accession>
<proteinExistence type="inferred from homology"/>
<feature type="transmembrane region" description="Helical" evidence="7">
    <location>
        <begin position="330"/>
        <end position="353"/>
    </location>
</feature>
<keyword evidence="3" id="KW-1003">Cell membrane</keyword>
<feature type="transmembrane region" description="Helical" evidence="7">
    <location>
        <begin position="299"/>
        <end position="324"/>
    </location>
</feature>
<sequence>MRSLLRRFIPSGAVGERTVKSGLWMTGINVSNRILLMLMVVVLAGLLGPTEFGLMGLALLTVTAMNQFTELGLDASLIQREEEDVDAFLDTVWTIKLIRGIVLFALAYVAAPHLAAFFNEPRATDVFRVIALSPLLVGLRNPRIVYLQKNLEFHKQFVYDVSGTLFHVGVALALGFIFGTVWALVFGTLTGNVVRTFVSYLIDRRLPRLVIERARAIEMIRYGRWITGSGIFMFFFANGDDAFLGWFLGATALGFYQLAYQLARTPSSEVTKVISSVMFPAYSKLQGNLRALRQTYFTVLKLTAVISMPMAVGIIVVAGPFVHAFLGDEWIPAIPALQILALWGLMLSIGATSGPLLKAIGRPDYITKVNVLKTVALAVLIYPLTDAYGLVGTAAAVVLAGALTSEPLINYIVIREIKGSFTQFFVTVGTPLTASLVMGAAVVATESMLPASGTALGFAALVVTGVVVYAACMAAVEVTFDYGMRSLVRDIAAKIT</sequence>
<keyword evidence="5 7" id="KW-1133">Transmembrane helix</keyword>
<dbReference type="CDD" id="cd13127">
    <property type="entry name" value="MATE_tuaB_like"/>
    <property type="match status" value="1"/>
</dbReference>
<feature type="transmembrane region" description="Helical" evidence="7">
    <location>
        <begin position="222"/>
        <end position="237"/>
    </location>
</feature>
<feature type="transmembrane region" description="Helical" evidence="7">
    <location>
        <begin position="365"/>
        <end position="384"/>
    </location>
</feature>
<dbReference type="PANTHER" id="PTHR30250:SF10">
    <property type="entry name" value="LIPOPOLYSACCHARIDE BIOSYNTHESIS PROTEIN WZXC"/>
    <property type="match status" value="1"/>
</dbReference>
<dbReference type="Pfam" id="PF13440">
    <property type="entry name" value="Polysacc_synt_3"/>
    <property type="match status" value="1"/>
</dbReference>
<evidence type="ECO:0000256" key="2">
    <source>
        <dbReference type="ARBA" id="ARBA00007430"/>
    </source>
</evidence>
<evidence type="ECO:0000256" key="6">
    <source>
        <dbReference type="ARBA" id="ARBA00023136"/>
    </source>
</evidence>
<evidence type="ECO:0000256" key="3">
    <source>
        <dbReference type="ARBA" id="ARBA00022475"/>
    </source>
</evidence>
<evidence type="ECO:0000313" key="9">
    <source>
        <dbReference type="Proteomes" id="UP000183894"/>
    </source>
</evidence>
<name>A0A1H7PWX5_HALLR</name>
<keyword evidence="6 7" id="KW-0472">Membrane</keyword>
<feature type="transmembrane region" description="Helical" evidence="7">
    <location>
        <begin position="424"/>
        <end position="444"/>
    </location>
</feature>
<gene>
    <name evidence="8" type="ORF">SAMN04488691_104228</name>
</gene>
<feature type="transmembrane region" description="Helical" evidence="7">
    <location>
        <begin position="243"/>
        <end position="263"/>
    </location>
</feature>
<keyword evidence="4 7" id="KW-0812">Transmembrane</keyword>
<reference evidence="8 9" key="1">
    <citation type="submission" date="2016-10" db="EMBL/GenBank/DDBJ databases">
        <authorList>
            <person name="de Groot N.N."/>
        </authorList>
    </citation>
    <scope>NUCLEOTIDE SEQUENCE [LARGE SCALE GENOMIC DNA]</scope>
    <source>
        <strain evidence="8 9">CDM_5</strain>
    </source>
</reference>
<feature type="transmembrane region" description="Helical" evidence="7">
    <location>
        <begin position="97"/>
        <end position="118"/>
    </location>
</feature>
<feature type="transmembrane region" description="Helical" evidence="7">
    <location>
        <begin position="390"/>
        <end position="412"/>
    </location>
</feature>
<evidence type="ECO:0000256" key="4">
    <source>
        <dbReference type="ARBA" id="ARBA00022692"/>
    </source>
</evidence>
<feature type="transmembrane region" description="Helical" evidence="7">
    <location>
        <begin position="157"/>
        <end position="178"/>
    </location>
</feature>
<comment type="similarity">
    <text evidence="2">Belongs to the polysaccharide synthase family.</text>
</comment>
<comment type="subcellular location">
    <subcellularLocation>
        <location evidence="1">Cell membrane</location>
        <topology evidence="1">Multi-pass membrane protein</topology>
    </subcellularLocation>
</comment>
<dbReference type="InterPro" id="IPR050833">
    <property type="entry name" value="Poly_Biosynth_Transport"/>
</dbReference>
<organism evidence="8 9">
    <name type="scientific">Haloferax larsenii</name>
    <dbReference type="NCBI Taxonomy" id="302484"/>
    <lineage>
        <taxon>Archaea</taxon>
        <taxon>Methanobacteriati</taxon>
        <taxon>Methanobacteriota</taxon>
        <taxon>Stenosarchaea group</taxon>
        <taxon>Halobacteria</taxon>
        <taxon>Halobacteriales</taxon>
        <taxon>Haloferacaceae</taxon>
        <taxon>Haloferax</taxon>
    </lineage>
</organism>
<dbReference type="AlphaFoldDB" id="A0A1H7PWX5"/>
<dbReference type="PANTHER" id="PTHR30250">
    <property type="entry name" value="PST FAMILY PREDICTED COLANIC ACID TRANSPORTER"/>
    <property type="match status" value="1"/>
</dbReference>
<dbReference type="RefSeq" id="WP_074793904.1">
    <property type="nucleotide sequence ID" value="NZ_FOAD01000004.1"/>
</dbReference>
<dbReference type="Proteomes" id="UP000183894">
    <property type="component" value="Unassembled WGS sequence"/>
</dbReference>
<dbReference type="EMBL" id="FOAD01000004">
    <property type="protein sequence ID" value="SEL40340.1"/>
    <property type="molecule type" value="Genomic_DNA"/>
</dbReference>
<evidence type="ECO:0000256" key="7">
    <source>
        <dbReference type="SAM" id="Phobius"/>
    </source>
</evidence>
<feature type="transmembrane region" description="Helical" evidence="7">
    <location>
        <begin position="456"/>
        <end position="480"/>
    </location>
</feature>
<evidence type="ECO:0000256" key="1">
    <source>
        <dbReference type="ARBA" id="ARBA00004651"/>
    </source>
</evidence>
<dbReference type="OrthoDB" id="202076at2157"/>
<protein>
    <submittedName>
        <fullName evidence="8">Polysaccharide transporter, PST family</fullName>
    </submittedName>
</protein>
<feature type="transmembrane region" description="Helical" evidence="7">
    <location>
        <begin position="34"/>
        <end position="60"/>
    </location>
</feature>
<evidence type="ECO:0000256" key="5">
    <source>
        <dbReference type="ARBA" id="ARBA00022989"/>
    </source>
</evidence>
<dbReference type="GO" id="GO:0005886">
    <property type="term" value="C:plasma membrane"/>
    <property type="evidence" value="ECO:0007669"/>
    <property type="project" value="UniProtKB-SubCell"/>
</dbReference>